<dbReference type="EMBL" id="LJIX01000006">
    <property type="protein sequence ID" value="KQL21238.1"/>
    <property type="molecule type" value="Genomic_DNA"/>
</dbReference>
<evidence type="ECO:0000313" key="3">
    <source>
        <dbReference type="Proteomes" id="UP000050996"/>
    </source>
</evidence>
<keyword evidence="3" id="KW-1185">Reference proteome</keyword>
<dbReference type="Proteomes" id="UP000050996">
    <property type="component" value="Unassembled WGS sequence"/>
</dbReference>
<sequence>MNIFLDSNAFYKDPFLIKGKNRILLSLAKHDDVKIYINDTVYEEIFRAHKNLLEKEINIISESFAKINTFLEIAMQKFEIDVDLDVVLQVFSSRFVEIQDAEQMEIIPYDGDVLKYIVEIDMYEKAPFITKTEMKNNKDQKITITKKEIRDAIIWCSYQVYIKKNNLDDCYFISNNTREFGDDEAKKSPVEQPYNLHPKISNNNLIAYKTVHDFLVHNDEKVKDLFYELHSIELSEKLFDKLYEELNEGLAEELVTKLFTEEIISEAQQHLSDFQTNDIHDDYYMGGYVSPSMYGQVNNIQLIEVDIYGGNITVAVDLEVEMDVEVYLYNPAHDDRNDKFYHAATDTMEVQESVIFLIPINVDNELDEDTFSLKEYIKGTEVGNLNVDIIATKNIDHTDMFREYEYEY</sequence>
<protein>
    <recommendedName>
        <fullName evidence="1">DUF4935 domain-containing protein</fullName>
    </recommendedName>
</protein>
<organism evidence="2 3">
    <name type="scientific">Cytobacillus solani</name>
    <dbReference type="NCBI Taxonomy" id="1637975"/>
    <lineage>
        <taxon>Bacteria</taxon>
        <taxon>Bacillati</taxon>
        <taxon>Bacillota</taxon>
        <taxon>Bacilli</taxon>
        <taxon>Bacillales</taxon>
        <taxon>Bacillaceae</taxon>
        <taxon>Cytobacillus</taxon>
    </lineage>
</organism>
<accession>A0A0Q3QU25</accession>
<dbReference type="PATRIC" id="fig|1637975.4.peg.4722"/>
<reference evidence="2 3" key="1">
    <citation type="submission" date="2015-09" db="EMBL/GenBank/DDBJ databases">
        <title>Genome sequencing project for genomic taxonomy and phylogenomics of Bacillus-like bacteria.</title>
        <authorList>
            <person name="Liu B."/>
            <person name="Wang J."/>
            <person name="Zhu Y."/>
            <person name="Liu G."/>
            <person name="Chen Q."/>
            <person name="Chen Z."/>
            <person name="Lan J."/>
            <person name="Che J."/>
            <person name="Ge C."/>
            <person name="Shi H."/>
            <person name="Pan Z."/>
            <person name="Liu X."/>
        </authorList>
    </citation>
    <scope>NUCLEOTIDE SEQUENCE [LARGE SCALE GENOMIC DNA]</scope>
    <source>
        <strain evidence="2 3">FJAT-18043</strain>
    </source>
</reference>
<dbReference type="AlphaFoldDB" id="A0A0Q3QU25"/>
<feature type="domain" description="DUF4935" evidence="1">
    <location>
        <begin position="3"/>
        <end position="180"/>
    </location>
</feature>
<dbReference type="RefSeq" id="WP_056686384.1">
    <property type="nucleotide sequence ID" value="NZ_LJIX01000006.1"/>
</dbReference>
<name>A0A0Q3QU25_9BACI</name>
<proteinExistence type="predicted"/>
<comment type="caution">
    <text evidence="2">The sequence shown here is derived from an EMBL/GenBank/DDBJ whole genome shotgun (WGS) entry which is preliminary data.</text>
</comment>
<dbReference type="Pfam" id="PF16289">
    <property type="entry name" value="PIN_12"/>
    <property type="match status" value="1"/>
</dbReference>
<evidence type="ECO:0000313" key="2">
    <source>
        <dbReference type="EMBL" id="KQL21238.1"/>
    </source>
</evidence>
<gene>
    <name evidence="2" type="ORF">AN957_23515</name>
</gene>
<evidence type="ECO:0000259" key="1">
    <source>
        <dbReference type="Pfam" id="PF16289"/>
    </source>
</evidence>
<dbReference type="InterPro" id="IPR032557">
    <property type="entry name" value="DUF4935"/>
</dbReference>